<dbReference type="SUPFAM" id="SSF50475">
    <property type="entry name" value="FMN-binding split barrel"/>
    <property type="match status" value="1"/>
</dbReference>
<dbReference type="Pfam" id="PF01243">
    <property type="entry name" value="PNPOx_N"/>
    <property type="match status" value="1"/>
</dbReference>
<organism evidence="2 3">
    <name type="scientific">Paramylibacter ulvae</name>
    <dbReference type="NCBI Taxonomy" id="1651968"/>
    <lineage>
        <taxon>Bacteria</taxon>
        <taxon>Pseudomonadati</taxon>
        <taxon>Pseudomonadota</taxon>
        <taxon>Alphaproteobacteria</taxon>
        <taxon>Rhodobacterales</taxon>
        <taxon>Paracoccaceae</taxon>
        <taxon>Paramylibacter</taxon>
    </lineage>
</organism>
<feature type="domain" description="Pyridoxamine 5'-phosphate oxidase N-terminal" evidence="1">
    <location>
        <begin position="29"/>
        <end position="149"/>
    </location>
</feature>
<dbReference type="InterPro" id="IPR024029">
    <property type="entry name" value="Pyridox_Oxase_FMN-dep"/>
</dbReference>
<evidence type="ECO:0000313" key="2">
    <source>
        <dbReference type="EMBL" id="GHA56604.1"/>
    </source>
</evidence>
<dbReference type="PANTHER" id="PTHR42815:SF2">
    <property type="entry name" value="FAD-BINDING, PUTATIVE (AFU_ORTHOLOGUE AFUA_6G07600)-RELATED"/>
    <property type="match status" value="1"/>
</dbReference>
<dbReference type="Proteomes" id="UP000634455">
    <property type="component" value="Unassembled WGS sequence"/>
</dbReference>
<keyword evidence="3" id="KW-1185">Reference proteome</keyword>
<dbReference type="Gene3D" id="2.30.110.10">
    <property type="entry name" value="Electron Transport, Fmn-binding Protein, Chain A"/>
    <property type="match status" value="1"/>
</dbReference>
<reference evidence="3" key="1">
    <citation type="journal article" date="2019" name="Int. J. Syst. Evol. Microbiol.">
        <title>The Global Catalogue of Microorganisms (GCM) 10K type strain sequencing project: providing services to taxonomists for standard genome sequencing and annotation.</title>
        <authorList>
            <consortium name="The Broad Institute Genomics Platform"/>
            <consortium name="The Broad Institute Genome Sequencing Center for Infectious Disease"/>
            <person name="Wu L."/>
            <person name="Ma J."/>
        </authorList>
    </citation>
    <scope>NUCLEOTIDE SEQUENCE [LARGE SCALE GENOMIC DNA]</scope>
    <source>
        <strain evidence="3">KCTC 32465</strain>
    </source>
</reference>
<dbReference type="InterPro" id="IPR012349">
    <property type="entry name" value="Split_barrel_FMN-bd"/>
</dbReference>
<comment type="caution">
    <text evidence="2">The sequence shown here is derived from an EMBL/GenBank/DDBJ whole genome shotgun (WGS) entry which is preliminary data.</text>
</comment>
<proteinExistence type="predicted"/>
<gene>
    <name evidence="2" type="ORF">GCM10008927_23000</name>
</gene>
<dbReference type="NCBIfam" id="TIGR04025">
    <property type="entry name" value="PPOX_FMN_DR2398"/>
    <property type="match status" value="1"/>
</dbReference>
<sequence length="203" mass="22755">MTIIQSVDELEKLYGEPSELSLRKVADHITPEYSKWIESSPFCAICTVGRDGADASPRGDIGQVVFELDSKTLALPDRHGNNRLDSLRNIVNDGRVALMMMTPKSTIVTRVNGRGEISIDPELLERFVVKGKQPKSVILIHVEEVYFQCSRAVMRAGLWKHEQWPDIENLPTMGQILAAQSDNEIDGDAVDKAWPERAKKGLW</sequence>
<evidence type="ECO:0000313" key="3">
    <source>
        <dbReference type="Proteomes" id="UP000634455"/>
    </source>
</evidence>
<dbReference type="EMBL" id="BMZF01000006">
    <property type="protein sequence ID" value="GHA56604.1"/>
    <property type="molecule type" value="Genomic_DNA"/>
</dbReference>
<dbReference type="RefSeq" id="WP_189640865.1">
    <property type="nucleotide sequence ID" value="NZ_BMZF01000006.1"/>
</dbReference>
<name>A0ABQ3D9H9_9RHOB</name>
<protein>
    <submittedName>
        <fullName evidence="2">Pyridoxamine 5'-phosphate oxidase</fullName>
    </submittedName>
</protein>
<accession>A0ABQ3D9H9</accession>
<dbReference type="PANTHER" id="PTHR42815">
    <property type="entry name" value="FAD-BINDING, PUTATIVE (AFU_ORTHOLOGUE AFUA_6G07600)-RELATED"/>
    <property type="match status" value="1"/>
</dbReference>
<evidence type="ECO:0000259" key="1">
    <source>
        <dbReference type="Pfam" id="PF01243"/>
    </source>
</evidence>
<dbReference type="InterPro" id="IPR011576">
    <property type="entry name" value="Pyridox_Oxase_N"/>
</dbReference>